<protein>
    <submittedName>
        <fullName evidence="6">Rieske (2Fe-2S) protein</fullName>
    </submittedName>
</protein>
<dbReference type="CDD" id="cd03467">
    <property type="entry name" value="Rieske"/>
    <property type="match status" value="1"/>
</dbReference>
<dbReference type="AlphaFoldDB" id="A0A7T6Z8Y8"/>
<evidence type="ECO:0000313" key="6">
    <source>
        <dbReference type="EMBL" id="QQK79059.1"/>
    </source>
</evidence>
<sequence>MRVNFTPSFAEEGKRMEKVVAHTDDLAPGEMMEAEFDGRPVVICRASDGDFHAFTNLCPHQGAPLSKGQLCGAPEPTDEIGTYNYKNEGNILRCPWHGREFNIKDSGRMLANERQKLREYKLSVEELSVADGNIILYK</sequence>
<evidence type="ECO:0000313" key="7">
    <source>
        <dbReference type="Proteomes" id="UP000595349"/>
    </source>
</evidence>
<evidence type="ECO:0000256" key="1">
    <source>
        <dbReference type="ARBA" id="ARBA00022714"/>
    </source>
</evidence>
<evidence type="ECO:0000256" key="4">
    <source>
        <dbReference type="ARBA" id="ARBA00023014"/>
    </source>
</evidence>
<dbReference type="PROSITE" id="PS51296">
    <property type="entry name" value="RIESKE"/>
    <property type="match status" value="1"/>
</dbReference>
<dbReference type="Pfam" id="PF00355">
    <property type="entry name" value="Rieske"/>
    <property type="match status" value="1"/>
</dbReference>
<evidence type="ECO:0000256" key="3">
    <source>
        <dbReference type="ARBA" id="ARBA00023004"/>
    </source>
</evidence>
<organism evidence="6 7">
    <name type="scientific">Salicibibacter cibi</name>
    <dbReference type="NCBI Taxonomy" id="2743001"/>
    <lineage>
        <taxon>Bacteria</taxon>
        <taxon>Bacillati</taxon>
        <taxon>Bacillota</taxon>
        <taxon>Bacilli</taxon>
        <taxon>Bacillales</taxon>
        <taxon>Bacillaceae</taxon>
        <taxon>Salicibibacter</taxon>
    </lineage>
</organism>
<dbReference type="InterPro" id="IPR017941">
    <property type="entry name" value="Rieske_2Fe-2S"/>
</dbReference>
<evidence type="ECO:0000256" key="2">
    <source>
        <dbReference type="ARBA" id="ARBA00022723"/>
    </source>
</evidence>
<dbReference type="Proteomes" id="UP000595349">
    <property type="component" value="Chromosome"/>
</dbReference>
<dbReference type="InterPro" id="IPR036922">
    <property type="entry name" value="Rieske_2Fe-2S_sf"/>
</dbReference>
<dbReference type="GO" id="GO:0016705">
    <property type="term" value="F:oxidoreductase activity, acting on paired donors, with incorporation or reduction of molecular oxygen"/>
    <property type="evidence" value="ECO:0007669"/>
    <property type="project" value="UniProtKB-ARBA"/>
</dbReference>
<dbReference type="PANTHER" id="PTHR21496:SF23">
    <property type="entry name" value="3-PHENYLPROPIONATE_CINNAMIC ACID DIOXYGENASE FERREDOXIN SUBUNIT"/>
    <property type="match status" value="1"/>
</dbReference>
<dbReference type="GO" id="GO:0051537">
    <property type="term" value="F:2 iron, 2 sulfur cluster binding"/>
    <property type="evidence" value="ECO:0007669"/>
    <property type="project" value="UniProtKB-KW"/>
</dbReference>
<dbReference type="PANTHER" id="PTHR21496">
    <property type="entry name" value="FERREDOXIN-RELATED"/>
    <property type="match status" value="1"/>
</dbReference>
<reference evidence="6 7" key="1">
    <citation type="submission" date="2020-06" db="EMBL/GenBank/DDBJ databases">
        <title>Genomic analysis of Salicibibacter sp. NKC21-4.</title>
        <authorList>
            <person name="Oh Y.J."/>
        </authorList>
    </citation>
    <scope>NUCLEOTIDE SEQUENCE [LARGE SCALE GENOMIC DNA]</scope>
    <source>
        <strain evidence="6 7">NKC21-4</strain>
    </source>
</reference>
<proteinExistence type="predicted"/>
<accession>A0A7T6Z8Y8</accession>
<name>A0A7T6Z8Y8_9BACI</name>
<dbReference type="SUPFAM" id="SSF50022">
    <property type="entry name" value="ISP domain"/>
    <property type="match status" value="1"/>
</dbReference>
<keyword evidence="3" id="KW-0408">Iron</keyword>
<dbReference type="GO" id="GO:0004497">
    <property type="term" value="F:monooxygenase activity"/>
    <property type="evidence" value="ECO:0007669"/>
    <property type="project" value="UniProtKB-ARBA"/>
</dbReference>
<keyword evidence="1" id="KW-0001">2Fe-2S</keyword>
<dbReference type="KEGG" id="scib:HUG20_03510"/>
<dbReference type="EMBL" id="CP054706">
    <property type="protein sequence ID" value="QQK79059.1"/>
    <property type="molecule type" value="Genomic_DNA"/>
</dbReference>
<keyword evidence="4" id="KW-0411">Iron-sulfur</keyword>
<feature type="domain" description="Rieske" evidence="5">
    <location>
        <begin position="18"/>
        <end position="131"/>
    </location>
</feature>
<evidence type="ECO:0000259" key="5">
    <source>
        <dbReference type="PROSITE" id="PS51296"/>
    </source>
</evidence>
<dbReference type="Gene3D" id="2.102.10.10">
    <property type="entry name" value="Rieske [2Fe-2S] iron-sulphur domain"/>
    <property type="match status" value="1"/>
</dbReference>
<keyword evidence="2" id="KW-0479">Metal-binding</keyword>
<dbReference type="GO" id="GO:0046872">
    <property type="term" value="F:metal ion binding"/>
    <property type="evidence" value="ECO:0007669"/>
    <property type="project" value="UniProtKB-KW"/>
</dbReference>
<keyword evidence="7" id="KW-1185">Reference proteome</keyword>
<gene>
    <name evidence="6" type="ORF">HUG20_03510</name>
</gene>